<organism evidence="2 3">
    <name type="scientific">Opisthorchis viverrini</name>
    <name type="common">Southeast Asian liver fluke</name>
    <dbReference type="NCBI Taxonomy" id="6198"/>
    <lineage>
        <taxon>Eukaryota</taxon>
        <taxon>Metazoa</taxon>
        <taxon>Spiralia</taxon>
        <taxon>Lophotrochozoa</taxon>
        <taxon>Platyhelminthes</taxon>
        <taxon>Trematoda</taxon>
        <taxon>Digenea</taxon>
        <taxon>Opisthorchiida</taxon>
        <taxon>Opisthorchiata</taxon>
        <taxon>Opisthorchiidae</taxon>
        <taxon>Opisthorchis</taxon>
    </lineage>
</organism>
<keyword evidence="3" id="KW-1185">Reference proteome</keyword>
<dbReference type="GeneID" id="20318961"/>
<dbReference type="KEGG" id="ovi:T265_04779"/>
<dbReference type="AlphaFoldDB" id="A0A075AG52"/>
<accession>A0A075AG52</accession>
<name>A0A075AG52_OPIVI</name>
<dbReference type="EMBL" id="KL596700">
    <property type="protein sequence ID" value="KER28399.1"/>
    <property type="molecule type" value="Genomic_DNA"/>
</dbReference>
<dbReference type="RefSeq" id="XP_009167868.1">
    <property type="nucleotide sequence ID" value="XM_009169604.1"/>
</dbReference>
<reference evidence="2 3" key="1">
    <citation type="submission" date="2013-11" db="EMBL/GenBank/DDBJ databases">
        <title>Opisthorchis viverrini - life in the bile duct.</title>
        <authorList>
            <person name="Young N.D."/>
            <person name="Nagarajan N."/>
            <person name="Lin S.J."/>
            <person name="Korhonen P.K."/>
            <person name="Jex A.R."/>
            <person name="Hall R.S."/>
            <person name="Safavi-Hemami H."/>
            <person name="Kaewkong W."/>
            <person name="Bertrand D."/>
            <person name="Gao S."/>
            <person name="Seet Q."/>
            <person name="Wongkham S."/>
            <person name="Teh B.T."/>
            <person name="Wongkham C."/>
            <person name="Intapan P.M."/>
            <person name="Maleewong W."/>
            <person name="Yang X."/>
            <person name="Hu M."/>
            <person name="Wang Z."/>
            <person name="Hofmann A."/>
            <person name="Sternberg P.W."/>
            <person name="Tan P."/>
            <person name="Wang J."/>
            <person name="Gasser R.B."/>
        </authorList>
    </citation>
    <scope>NUCLEOTIDE SEQUENCE [LARGE SCALE GENOMIC DNA]</scope>
</reference>
<dbReference type="CTD" id="20318961"/>
<proteinExistence type="predicted"/>
<feature type="region of interest" description="Disordered" evidence="1">
    <location>
        <begin position="72"/>
        <end position="95"/>
    </location>
</feature>
<gene>
    <name evidence="2" type="ORF">T265_04779</name>
</gene>
<protein>
    <submittedName>
        <fullName evidence="2">Uncharacterized protein</fullName>
    </submittedName>
</protein>
<feature type="compositionally biased region" description="Low complexity" evidence="1">
    <location>
        <begin position="72"/>
        <end position="87"/>
    </location>
</feature>
<sequence length="95" mass="10186">MPFGGTQLLPRAASLPILRLRNTETWASVGRKDASNPLDLTREGVREVTSDVRELCGSTLLEIENALCCRSTTSNLSPSEASSSPTTDGQHKGTK</sequence>
<evidence type="ECO:0000313" key="3">
    <source>
        <dbReference type="Proteomes" id="UP000054324"/>
    </source>
</evidence>
<evidence type="ECO:0000313" key="2">
    <source>
        <dbReference type="EMBL" id="KER28399.1"/>
    </source>
</evidence>
<evidence type="ECO:0000256" key="1">
    <source>
        <dbReference type="SAM" id="MobiDB-lite"/>
    </source>
</evidence>
<dbReference type="Proteomes" id="UP000054324">
    <property type="component" value="Unassembled WGS sequence"/>
</dbReference>